<gene>
    <name evidence="2" type="ORF">GCM10009843_14560</name>
</gene>
<feature type="domain" description="Peptidase S55" evidence="1">
    <location>
        <begin position="1"/>
        <end position="144"/>
    </location>
</feature>
<dbReference type="EMBL" id="BAAAQQ010000007">
    <property type="protein sequence ID" value="GAA2120831.1"/>
    <property type="molecule type" value="Genomic_DNA"/>
</dbReference>
<comment type="caution">
    <text evidence="2">The sequence shown here is derived from an EMBL/GenBank/DDBJ whole genome shotgun (WGS) entry which is preliminary data.</text>
</comment>
<dbReference type="PROSITE" id="PS51494">
    <property type="entry name" value="SPOIVB"/>
    <property type="match status" value="1"/>
</dbReference>
<proteinExistence type="predicted"/>
<reference evidence="2 3" key="1">
    <citation type="journal article" date="2019" name="Int. J. Syst. Evol. Microbiol.">
        <title>The Global Catalogue of Microorganisms (GCM) 10K type strain sequencing project: providing services to taxonomists for standard genome sequencing and annotation.</title>
        <authorList>
            <consortium name="The Broad Institute Genomics Platform"/>
            <consortium name="The Broad Institute Genome Sequencing Center for Infectious Disease"/>
            <person name="Wu L."/>
            <person name="Ma J."/>
        </authorList>
    </citation>
    <scope>NUCLEOTIDE SEQUENCE [LARGE SCALE GENOMIC DNA]</scope>
    <source>
        <strain evidence="2 3">JCM 16021</strain>
    </source>
</reference>
<dbReference type="InterPro" id="IPR008763">
    <property type="entry name" value="Peptidase_S55"/>
</dbReference>
<dbReference type="Proteomes" id="UP001500575">
    <property type="component" value="Unassembled WGS sequence"/>
</dbReference>
<organism evidence="2 3">
    <name type="scientific">Nocardioides bigeumensis</name>
    <dbReference type="NCBI Taxonomy" id="433657"/>
    <lineage>
        <taxon>Bacteria</taxon>
        <taxon>Bacillati</taxon>
        <taxon>Actinomycetota</taxon>
        <taxon>Actinomycetes</taxon>
        <taxon>Propionibacteriales</taxon>
        <taxon>Nocardioidaceae</taxon>
        <taxon>Nocardioides</taxon>
    </lineage>
</organism>
<sequence length="566" mass="58169">MATALAGATVASAGPAASAPPTGDCATAYPIADLAAGDPVTGKTVSAGTVPDPFTGSVLGVIEDGIAPDLDMVMVRLTSTEIDRVGGIWQGMSGSPVYAGDGRLIGAVAYGLSFGPSPVAGVTPFAEMDNYLAGATTSRVSVDAGQARAIAGAAGITRSEAAQGFTQLRIPYGVSGVSGSRLAKMPERPYRDKTLATSNATTDAAGPGADTMIAGGNVAATLAYGDITQGGVGTVTSVCGQRVVAFGHPLAFFGTTTLGLHPASAVYVQEDSVGPPFKVANFGPRVGTITDDHLSGITGTFDAITPTTSVTSTLVHGARSRVGRTDVAAPIATADTTAIQILANHDRLLDGLTKGSELQSWTIAGARPDGTPFTLVRTDRYASSDLAFEVPFDVADAVYMLGTFEGVRIDSVTVNGTVVKDARTWSLAKLRAKSGGEWKTIKSGGRIDAKAGKLLRLRAVLTSPLGERAVRVKVKVPGRAQGGGFLAVTGGADYFGAVDFSEEGGGFESFSSVDDYLVSQRATVRNDAVAVDLFVEGRRSTKMRQGVSAAQDRVVSGYKEYRVRIR</sequence>
<keyword evidence="3" id="KW-1185">Reference proteome</keyword>
<accession>A0ABN2Y5H8</accession>
<evidence type="ECO:0000259" key="1">
    <source>
        <dbReference type="PROSITE" id="PS51494"/>
    </source>
</evidence>
<evidence type="ECO:0000313" key="3">
    <source>
        <dbReference type="Proteomes" id="UP001500575"/>
    </source>
</evidence>
<protein>
    <submittedName>
        <fullName evidence="2">SpoIVB peptidase S55 domain-containing protein</fullName>
    </submittedName>
</protein>
<evidence type="ECO:0000313" key="2">
    <source>
        <dbReference type="EMBL" id="GAA2120831.1"/>
    </source>
</evidence>
<name>A0ABN2Y5H8_9ACTN</name>